<feature type="binding site" evidence="7">
    <location>
        <position position="297"/>
    </location>
    <ligand>
        <name>[4Fe-4S] cluster</name>
        <dbReference type="ChEBI" id="CHEBI:49883"/>
    </ligand>
</feature>
<keyword evidence="6 7" id="KW-0456">Lyase</keyword>
<evidence type="ECO:0000256" key="7">
    <source>
        <dbReference type="HAMAP-Rule" id="MF_01027"/>
    </source>
</evidence>
<dbReference type="InterPro" id="IPR015931">
    <property type="entry name" value="Acnase/IPM_dHydase_lsu_aba_1/3"/>
</dbReference>
<gene>
    <name evidence="7" type="primary">leuC</name>
    <name evidence="9" type="ORF">LMF89_20675</name>
</gene>
<dbReference type="InterPro" id="IPR011826">
    <property type="entry name" value="HAcnase/IPMdehydase_lsu_prok"/>
</dbReference>
<feature type="binding site" evidence="7">
    <location>
        <position position="360"/>
    </location>
    <ligand>
        <name>[4Fe-4S] cluster</name>
        <dbReference type="ChEBI" id="CHEBI:49883"/>
    </ligand>
</feature>
<dbReference type="EMBL" id="JAJHJB010000039">
    <property type="protein sequence ID" value="MCC5467753.1"/>
    <property type="molecule type" value="Genomic_DNA"/>
</dbReference>
<evidence type="ECO:0000256" key="6">
    <source>
        <dbReference type="ARBA" id="ARBA00023239"/>
    </source>
</evidence>
<evidence type="ECO:0000256" key="4">
    <source>
        <dbReference type="ARBA" id="ARBA00023004"/>
    </source>
</evidence>
<dbReference type="InterPro" id="IPR006251">
    <property type="entry name" value="Homoacnase/IPMdehydase_lsu"/>
</dbReference>
<dbReference type="Gene3D" id="3.30.499.10">
    <property type="entry name" value="Aconitase, domain 3"/>
    <property type="match status" value="2"/>
</dbReference>
<dbReference type="CDD" id="cd01583">
    <property type="entry name" value="IPMI"/>
    <property type="match status" value="1"/>
</dbReference>
<evidence type="ECO:0000313" key="9">
    <source>
        <dbReference type="EMBL" id="MCC5467753.1"/>
    </source>
</evidence>
<keyword evidence="10" id="KW-1185">Reference proteome</keyword>
<evidence type="ECO:0000313" key="10">
    <source>
        <dbReference type="Proteomes" id="UP001165492"/>
    </source>
</evidence>
<evidence type="ECO:0000256" key="5">
    <source>
        <dbReference type="ARBA" id="ARBA00023014"/>
    </source>
</evidence>
<dbReference type="InterPro" id="IPR001030">
    <property type="entry name" value="Acoase/IPM_deHydtase_lsu_aba"/>
</dbReference>
<comment type="similarity">
    <text evidence="7">Belongs to the aconitase/IPM isomerase family. LeuC type 2 subfamily.</text>
</comment>
<keyword evidence="7" id="KW-0432">Leucine biosynthesis</keyword>
<dbReference type="NCBIfam" id="NF001614">
    <property type="entry name" value="PRK00402.1"/>
    <property type="match status" value="1"/>
</dbReference>
<dbReference type="PANTHER" id="PTHR43822:SF22">
    <property type="entry name" value="ISOPROPYLMALATE_CITRAMALATE ISOMERASE LARGE SUBUNIT"/>
    <property type="match status" value="1"/>
</dbReference>
<dbReference type="EC" id="4.2.1.33" evidence="7"/>
<dbReference type="Pfam" id="PF00330">
    <property type="entry name" value="Aconitase"/>
    <property type="match status" value="2"/>
</dbReference>
<evidence type="ECO:0000256" key="3">
    <source>
        <dbReference type="ARBA" id="ARBA00022723"/>
    </source>
</evidence>
<comment type="cofactor">
    <cofactor evidence="7">
        <name>[4Fe-4S] cluster</name>
        <dbReference type="ChEBI" id="CHEBI:49883"/>
    </cofactor>
    <text evidence="7">Binds 1 [4Fe-4S] cluster per subunit.</text>
</comment>
<dbReference type="InterPro" id="IPR018136">
    <property type="entry name" value="Aconitase_4Fe-4S_BS"/>
</dbReference>
<dbReference type="NCBIfam" id="TIGR02086">
    <property type="entry name" value="IPMI_arch"/>
    <property type="match status" value="1"/>
</dbReference>
<dbReference type="PRINTS" id="PR00415">
    <property type="entry name" value="ACONITASE"/>
</dbReference>
<evidence type="ECO:0000259" key="8">
    <source>
        <dbReference type="Pfam" id="PF00330"/>
    </source>
</evidence>
<dbReference type="PANTHER" id="PTHR43822">
    <property type="entry name" value="HOMOACONITASE, MITOCHONDRIAL-RELATED"/>
    <property type="match status" value="1"/>
</dbReference>
<protein>
    <recommendedName>
        <fullName evidence="7">3-isopropylmalate dehydratase large subunit</fullName>
        <ecNumber evidence="7">4.2.1.33</ecNumber>
    </recommendedName>
    <alternativeName>
        <fullName evidence="7">Alpha-IPM isomerase</fullName>
        <shortName evidence="7">IPMI</shortName>
    </alternativeName>
    <alternativeName>
        <fullName evidence="7">Isopropylmalate isomerase</fullName>
    </alternativeName>
</protein>
<dbReference type="NCBIfam" id="TIGR01343">
    <property type="entry name" value="hacA_fam"/>
    <property type="match status" value="1"/>
</dbReference>
<comment type="catalytic activity">
    <reaction evidence="7">
        <text>(2R,3S)-3-isopropylmalate = (2S)-2-isopropylmalate</text>
        <dbReference type="Rhea" id="RHEA:32287"/>
        <dbReference type="ChEBI" id="CHEBI:1178"/>
        <dbReference type="ChEBI" id="CHEBI:35121"/>
        <dbReference type="EC" id="4.2.1.33"/>
    </reaction>
</comment>
<dbReference type="InterPro" id="IPR036008">
    <property type="entry name" value="Aconitase_4Fe-4S_dom"/>
</dbReference>
<dbReference type="HAMAP" id="MF_01027">
    <property type="entry name" value="LeuC_type2"/>
    <property type="match status" value="1"/>
</dbReference>
<keyword evidence="2 7" id="KW-0028">Amino-acid biosynthesis</keyword>
<keyword evidence="1 7" id="KW-0004">4Fe-4S</keyword>
<keyword evidence="3 7" id="KW-0479">Metal-binding</keyword>
<feature type="domain" description="Aconitase/3-isopropylmalate dehydratase large subunit alpha/beta/alpha" evidence="8">
    <location>
        <begin position="8"/>
        <end position="282"/>
    </location>
</feature>
<proteinExistence type="inferred from homology"/>
<comment type="caution">
    <text evidence="9">The sequence shown here is derived from an EMBL/GenBank/DDBJ whole genome shotgun (WGS) entry which is preliminary data.</text>
</comment>
<dbReference type="PROSITE" id="PS00450">
    <property type="entry name" value="ACONITASE_1"/>
    <property type="match status" value="1"/>
</dbReference>
<dbReference type="RefSeq" id="WP_229536702.1">
    <property type="nucleotide sequence ID" value="NZ_JAJHJB010000039.1"/>
</dbReference>
<name>A0ABS8HZR6_9FIRM</name>
<comment type="pathway">
    <text evidence="7">Amino-acid biosynthesis; L-leucine biosynthesis; L-leucine from 3-methyl-2-oxobutanoate: step 2/4.</text>
</comment>
<dbReference type="SUPFAM" id="SSF53732">
    <property type="entry name" value="Aconitase iron-sulfur domain"/>
    <property type="match status" value="1"/>
</dbReference>
<reference evidence="9" key="1">
    <citation type="submission" date="2021-11" db="EMBL/GenBank/DDBJ databases">
        <title>Description of a new species Pelosinus isolated from the bottom sediments of Lake Baikal.</title>
        <authorList>
            <person name="Zakharyuk A."/>
        </authorList>
    </citation>
    <scope>NUCLEOTIDE SEQUENCE</scope>
    <source>
        <strain evidence="9">Bkl1</strain>
    </source>
</reference>
<keyword evidence="7" id="KW-0100">Branched-chain amino acid biosynthesis</keyword>
<comment type="subunit">
    <text evidence="7">Heterodimer of LeuC and LeuD.</text>
</comment>
<evidence type="ECO:0000256" key="1">
    <source>
        <dbReference type="ARBA" id="ARBA00022485"/>
    </source>
</evidence>
<evidence type="ECO:0000256" key="2">
    <source>
        <dbReference type="ARBA" id="ARBA00022605"/>
    </source>
</evidence>
<keyword evidence="4 7" id="KW-0408">Iron</keyword>
<dbReference type="InterPro" id="IPR050067">
    <property type="entry name" value="IPM_dehydratase_rel_enz"/>
</dbReference>
<organism evidence="9 10">
    <name type="scientific">Pelosinus baikalensis</name>
    <dbReference type="NCBI Taxonomy" id="2892015"/>
    <lineage>
        <taxon>Bacteria</taxon>
        <taxon>Bacillati</taxon>
        <taxon>Bacillota</taxon>
        <taxon>Negativicutes</taxon>
        <taxon>Selenomonadales</taxon>
        <taxon>Sporomusaceae</taxon>
        <taxon>Pelosinus</taxon>
    </lineage>
</organism>
<feature type="binding site" evidence="7">
    <location>
        <position position="357"/>
    </location>
    <ligand>
        <name>[4Fe-4S] cluster</name>
        <dbReference type="ChEBI" id="CHEBI:49883"/>
    </ligand>
</feature>
<sequence length="417" mass="44934">MGYTLTEKIIMRNTKRSSVTAGELLNVNVDKVMVHDIFAPFVVEKFREMGFEKVWNPDKIVFVYDHLVPTSFIEDFRHHKIADAFAAEQHIKAVHRADGVCHQLMPELRYVVPGQVVFGTDSHTTTYGAIGSFSTGIGYTEMAAIFGTGQLWIKVPPTLKFNINGELPKGVYSKDIILRILGDIGADGGTYKALEFSGSTIKGLSISSRMTLSNMAVEAGAKVGVIEPDEKTFAFSGVEGSQFQDLKSDPDASYEKVFNYDASNFKPVVACPSNVDNISDVEALLGTKIDQGFIGSCTNGRFEDLEVAAKILKGRKIAPFTKLIVTPASRSIYAEAAKAGIIGILVEAGAIMNPPACGLCCGRSGGIVSDGERVIATNNRNFLGRMGSPKSEIFLASPATVAAAALEGKIADPRKYL</sequence>
<feature type="domain" description="Aconitase/3-isopropylmalate dehydratase large subunit alpha/beta/alpha" evidence="8">
    <location>
        <begin position="286"/>
        <end position="408"/>
    </location>
</feature>
<accession>A0ABS8HZR6</accession>
<keyword evidence="5 7" id="KW-0411">Iron-sulfur</keyword>
<dbReference type="InterPro" id="IPR033941">
    <property type="entry name" value="IPMI_cat"/>
</dbReference>
<comment type="function">
    <text evidence="7">Catalyzes the isomerization between 2-isopropylmalate and 3-isopropylmalate, via the formation of 2-isopropylmaleate.</text>
</comment>
<dbReference type="Proteomes" id="UP001165492">
    <property type="component" value="Unassembled WGS sequence"/>
</dbReference>